<dbReference type="PANTHER" id="PTHR43673">
    <property type="entry name" value="NAD(P)H NITROREDUCTASE YDGI-RELATED"/>
    <property type="match status" value="1"/>
</dbReference>
<evidence type="ECO:0000256" key="2">
    <source>
        <dbReference type="ARBA" id="ARBA00022723"/>
    </source>
</evidence>
<comment type="similarity">
    <text evidence="1">Belongs to the nitroreductase family.</text>
</comment>
<evidence type="ECO:0000256" key="3">
    <source>
        <dbReference type="ARBA" id="ARBA00023002"/>
    </source>
</evidence>
<dbReference type="RefSeq" id="WP_207727212.1">
    <property type="nucleotide sequence ID" value="NZ_JAKNHQ010000015.1"/>
</dbReference>
<dbReference type="PROSITE" id="PS51379">
    <property type="entry name" value="4FE4S_FER_2"/>
    <property type="match status" value="2"/>
</dbReference>
<dbReference type="Pfam" id="PF00881">
    <property type="entry name" value="Nitroreductase"/>
    <property type="match status" value="1"/>
</dbReference>
<keyword evidence="8" id="KW-1185">Reference proteome</keyword>
<keyword evidence="3" id="KW-0560">Oxidoreductase</keyword>
<comment type="caution">
    <text evidence="7">The sequence shown here is derived from an EMBL/GenBank/DDBJ whole genome shotgun (WGS) entry which is preliminary data.</text>
</comment>
<dbReference type="EMBL" id="JAKNHQ010000015">
    <property type="protein sequence ID" value="MCG4611418.1"/>
    <property type="molecule type" value="Genomic_DNA"/>
</dbReference>
<name>A0ABS9MLP4_9FIRM</name>
<dbReference type="PROSITE" id="PS00198">
    <property type="entry name" value="4FE4S_FER_1"/>
    <property type="match status" value="2"/>
</dbReference>
<proteinExistence type="inferred from homology"/>
<sequence>MESSVLYGIKIFYPTIPATTQESQKGNVGYKKVRTCRANRHPLQWCRKQRTEVLMMNQAKFVVDIEACVGCGKCVKVCPGGILRLNPSQKAEIADFKEFGWNGCWKCEHCLAVCPMGAISIFGHRPENSLPMVDCTIAAPAMDSLIANRRSCRRYKDKNVDTAVINDMLGRLSGAPNGGNKQQVEFTLIDDRVQMDHFRQIVYSRMEALAAQGIYPKGFSKEAYEDMKRWEKTVRPDMLFCGAPHILIPHAPFGHGEPIQDVVIAGTYFELLCASRGLGAVMLTFPLGALEQMPDIKAMLNIPAHHYIGMIIGFGYPEIQYARGVQREMEQSRIHRLAFEKAPI</sequence>
<evidence type="ECO:0000313" key="7">
    <source>
        <dbReference type="EMBL" id="MCG4611418.1"/>
    </source>
</evidence>
<dbReference type="SUPFAM" id="SSF55469">
    <property type="entry name" value="FMN-dependent nitroreductase-like"/>
    <property type="match status" value="1"/>
</dbReference>
<evidence type="ECO:0000259" key="6">
    <source>
        <dbReference type="PROSITE" id="PS51379"/>
    </source>
</evidence>
<evidence type="ECO:0000256" key="5">
    <source>
        <dbReference type="ARBA" id="ARBA00023014"/>
    </source>
</evidence>
<dbReference type="InterPro" id="IPR017896">
    <property type="entry name" value="4Fe4S_Fe-S-bd"/>
</dbReference>
<evidence type="ECO:0000256" key="1">
    <source>
        <dbReference type="ARBA" id="ARBA00007118"/>
    </source>
</evidence>
<organism evidence="7 8">
    <name type="scientific">Anaeromassilibacillus senegalensis</name>
    <dbReference type="NCBI Taxonomy" id="1673717"/>
    <lineage>
        <taxon>Bacteria</taxon>
        <taxon>Bacillati</taxon>
        <taxon>Bacillota</taxon>
        <taxon>Clostridia</taxon>
        <taxon>Eubacteriales</taxon>
        <taxon>Acutalibacteraceae</taxon>
        <taxon>Anaeromassilibacillus</taxon>
    </lineage>
</organism>
<feature type="domain" description="4Fe-4S ferredoxin-type" evidence="6">
    <location>
        <begin position="95"/>
        <end position="124"/>
    </location>
</feature>
<dbReference type="Gene3D" id="3.30.70.20">
    <property type="match status" value="1"/>
</dbReference>
<keyword evidence="4" id="KW-0408">Iron</keyword>
<accession>A0ABS9MLP4</accession>
<reference evidence="7 8" key="1">
    <citation type="submission" date="2022-01" db="EMBL/GenBank/DDBJ databases">
        <title>Collection of gut derived symbiotic bacterial strains cultured from healthy donors.</title>
        <authorList>
            <person name="Lin H."/>
            <person name="Kohout C."/>
            <person name="Waligurski E."/>
            <person name="Pamer E.G."/>
        </authorList>
    </citation>
    <scope>NUCLEOTIDE SEQUENCE [LARGE SCALE GENOMIC DNA]</scope>
    <source>
        <strain evidence="7 8">DFI.7.58</strain>
    </source>
</reference>
<keyword evidence="2" id="KW-0479">Metal-binding</keyword>
<feature type="domain" description="4Fe-4S ferredoxin-type" evidence="6">
    <location>
        <begin position="59"/>
        <end position="88"/>
    </location>
</feature>
<evidence type="ECO:0000256" key="4">
    <source>
        <dbReference type="ARBA" id="ARBA00023004"/>
    </source>
</evidence>
<dbReference type="Proteomes" id="UP001298681">
    <property type="component" value="Unassembled WGS sequence"/>
</dbReference>
<dbReference type="SUPFAM" id="SSF54862">
    <property type="entry name" value="4Fe-4S ferredoxins"/>
    <property type="match status" value="1"/>
</dbReference>
<evidence type="ECO:0000313" key="8">
    <source>
        <dbReference type="Proteomes" id="UP001298681"/>
    </source>
</evidence>
<dbReference type="PANTHER" id="PTHR43673:SF10">
    <property type="entry name" value="NADH DEHYDROGENASE_NAD(P)H NITROREDUCTASE XCC3605-RELATED"/>
    <property type="match status" value="1"/>
</dbReference>
<dbReference type="Gene3D" id="3.40.109.10">
    <property type="entry name" value="NADH Oxidase"/>
    <property type="match status" value="1"/>
</dbReference>
<dbReference type="InterPro" id="IPR000415">
    <property type="entry name" value="Nitroreductase-like"/>
</dbReference>
<gene>
    <name evidence="7" type="ORF">L0P57_10815</name>
</gene>
<keyword evidence="5" id="KW-0411">Iron-sulfur</keyword>
<dbReference type="InterPro" id="IPR029479">
    <property type="entry name" value="Nitroreductase"/>
</dbReference>
<dbReference type="InterPro" id="IPR017900">
    <property type="entry name" value="4Fe4S_Fe_S_CS"/>
</dbReference>
<protein>
    <submittedName>
        <fullName evidence="7">Nitroreductase family protein</fullName>
    </submittedName>
</protein>
<dbReference type="Pfam" id="PF12838">
    <property type="entry name" value="Fer4_7"/>
    <property type="match status" value="1"/>
</dbReference>